<proteinExistence type="predicted"/>
<organism evidence="1 2">
    <name type="scientific">Zea mays</name>
    <name type="common">Maize</name>
    <dbReference type="NCBI Taxonomy" id="4577"/>
    <lineage>
        <taxon>Eukaryota</taxon>
        <taxon>Viridiplantae</taxon>
        <taxon>Streptophyta</taxon>
        <taxon>Embryophyta</taxon>
        <taxon>Tracheophyta</taxon>
        <taxon>Spermatophyta</taxon>
        <taxon>Magnoliopsida</taxon>
        <taxon>Liliopsida</taxon>
        <taxon>Poales</taxon>
        <taxon>Poaceae</taxon>
        <taxon>PACMAD clade</taxon>
        <taxon>Panicoideae</taxon>
        <taxon>Andropogonodae</taxon>
        <taxon>Andropogoneae</taxon>
        <taxon>Tripsacinae</taxon>
        <taxon>Zea</taxon>
    </lineage>
</organism>
<dbReference type="Proteomes" id="UP000251960">
    <property type="component" value="Chromosome 8"/>
</dbReference>
<accession>A0A3L6DJ27</accession>
<reference evidence="1 2" key="1">
    <citation type="journal article" date="2018" name="Nat. Genet.">
        <title>Extensive intraspecific gene order and gene structural variations between Mo17 and other maize genomes.</title>
        <authorList>
            <person name="Sun S."/>
            <person name="Zhou Y."/>
            <person name="Chen J."/>
            <person name="Shi J."/>
            <person name="Zhao H."/>
            <person name="Zhao H."/>
            <person name="Song W."/>
            <person name="Zhang M."/>
            <person name="Cui Y."/>
            <person name="Dong X."/>
            <person name="Liu H."/>
            <person name="Ma X."/>
            <person name="Jiao Y."/>
            <person name="Wang B."/>
            <person name="Wei X."/>
            <person name="Stein J.C."/>
            <person name="Glaubitz J.C."/>
            <person name="Lu F."/>
            <person name="Yu G."/>
            <person name="Liang C."/>
            <person name="Fengler K."/>
            <person name="Li B."/>
            <person name="Rafalski A."/>
            <person name="Schnable P.S."/>
            <person name="Ware D.H."/>
            <person name="Buckler E.S."/>
            <person name="Lai J."/>
        </authorList>
    </citation>
    <scope>NUCLEOTIDE SEQUENCE [LARGE SCALE GENOMIC DNA]</scope>
    <source>
        <strain evidence="2">cv. Missouri 17</strain>
        <tissue evidence="1">Seedling</tissue>
    </source>
</reference>
<name>A0A3L6DJ27_MAIZE</name>
<sequence length="40" mass="4647">MIWRSMKQHVVLESSLTHHHCKQPVNQTTSACLLTFKLLV</sequence>
<protein>
    <submittedName>
        <fullName evidence="1">Uncharacterized protein</fullName>
    </submittedName>
</protein>
<comment type="caution">
    <text evidence="1">The sequence shown here is derived from an EMBL/GenBank/DDBJ whole genome shotgun (WGS) entry which is preliminary data.</text>
</comment>
<gene>
    <name evidence="1" type="ORF">Zm00014a_042019</name>
</gene>
<evidence type="ECO:0000313" key="2">
    <source>
        <dbReference type="Proteomes" id="UP000251960"/>
    </source>
</evidence>
<evidence type="ECO:0000313" key="1">
    <source>
        <dbReference type="EMBL" id="PWZ08625.1"/>
    </source>
</evidence>
<dbReference type="EMBL" id="NCVQ01000009">
    <property type="protein sequence ID" value="PWZ08625.1"/>
    <property type="molecule type" value="Genomic_DNA"/>
</dbReference>
<dbReference type="AlphaFoldDB" id="A0A3L6DJ27"/>